<organism evidence="2 3">
    <name type="scientific">Liparis tanakae</name>
    <name type="common">Tanaka's snailfish</name>
    <dbReference type="NCBI Taxonomy" id="230148"/>
    <lineage>
        <taxon>Eukaryota</taxon>
        <taxon>Metazoa</taxon>
        <taxon>Chordata</taxon>
        <taxon>Craniata</taxon>
        <taxon>Vertebrata</taxon>
        <taxon>Euteleostomi</taxon>
        <taxon>Actinopterygii</taxon>
        <taxon>Neopterygii</taxon>
        <taxon>Teleostei</taxon>
        <taxon>Neoteleostei</taxon>
        <taxon>Acanthomorphata</taxon>
        <taxon>Eupercaria</taxon>
        <taxon>Perciformes</taxon>
        <taxon>Cottioidei</taxon>
        <taxon>Cottales</taxon>
        <taxon>Liparidae</taxon>
        <taxon>Liparis</taxon>
    </lineage>
</organism>
<feature type="region of interest" description="Disordered" evidence="1">
    <location>
        <begin position="1"/>
        <end position="40"/>
    </location>
</feature>
<protein>
    <submittedName>
        <fullName evidence="2">Uncharacterized protein</fullName>
    </submittedName>
</protein>
<evidence type="ECO:0000313" key="2">
    <source>
        <dbReference type="EMBL" id="TNN78934.1"/>
    </source>
</evidence>
<evidence type="ECO:0000256" key="1">
    <source>
        <dbReference type="SAM" id="MobiDB-lite"/>
    </source>
</evidence>
<gene>
    <name evidence="2" type="ORF">EYF80_010860</name>
</gene>
<keyword evidence="3" id="KW-1185">Reference proteome</keyword>
<accession>A0A4Z2IN75</accession>
<proteinExistence type="predicted"/>
<feature type="compositionally biased region" description="Basic and acidic residues" evidence="1">
    <location>
        <begin position="1"/>
        <end position="38"/>
    </location>
</feature>
<sequence>MVVSVSRREEGGKEEMKKCGKELRGERRGGRGEEKGGEVRVAQKGREVLRETNEQKRNRYILLAWSSAASGRFQLLLTF</sequence>
<reference evidence="2 3" key="1">
    <citation type="submission" date="2019-03" db="EMBL/GenBank/DDBJ databases">
        <title>First draft genome of Liparis tanakae, snailfish: a comprehensive survey of snailfish specific genes.</title>
        <authorList>
            <person name="Kim W."/>
            <person name="Song I."/>
            <person name="Jeong J.-H."/>
            <person name="Kim D."/>
            <person name="Kim S."/>
            <person name="Ryu S."/>
            <person name="Song J.Y."/>
            <person name="Lee S.K."/>
        </authorList>
    </citation>
    <scope>NUCLEOTIDE SEQUENCE [LARGE SCALE GENOMIC DNA]</scope>
    <source>
        <tissue evidence="2">Muscle</tissue>
    </source>
</reference>
<evidence type="ECO:0000313" key="3">
    <source>
        <dbReference type="Proteomes" id="UP000314294"/>
    </source>
</evidence>
<dbReference type="EMBL" id="SRLO01000069">
    <property type="protein sequence ID" value="TNN78934.1"/>
    <property type="molecule type" value="Genomic_DNA"/>
</dbReference>
<comment type="caution">
    <text evidence="2">The sequence shown here is derived from an EMBL/GenBank/DDBJ whole genome shotgun (WGS) entry which is preliminary data.</text>
</comment>
<name>A0A4Z2IN75_9TELE</name>
<dbReference type="Proteomes" id="UP000314294">
    <property type="component" value="Unassembled WGS sequence"/>
</dbReference>
<dbReference type="AlphaFoldDB" id="A0A4Z2IN75"/>